<dbReference type="Gene3D" id="1.10.1660.10">
    <property type="match status" value="1"/>
</dbReference>
<dbReference type="PANTHER" id="PTHR30204:SF69">
    <property type="entry name" value="MERR-FAMILY TRANSCRIPTIONAL REGULATOR"/>
    <property type="match status" value="1"/>
</dbReference>
<evidence type="ECO:0000256" key="3">
    <source>
        <dbReference type="ARBA" id="ARBA00023125"/>
    </source>
</evidence>
<dbReference type="GO" id="GO:0003700">
    <property type="term" value="F:DNA-binding transcription factor activity"/>
    <property type="evidence" value="ECO:0007669"/>
    <property type="project" value="InterPro"/>
</dbReference>
<dbReference type="SMART" id="SM00422">
    <property type="entry name" value="HTH_MERR"/>
    <property type="match status" value="1"/>
</dbReference>
<organism evidence="6 9">
    <name type="scientific">Phascolarctobacterium faecium</name>
    <dbReference type="NCBI Taxonomy" id="33025"/>
    <lineage>
        <taxon>Bacteria</taxon>
        <taxon>Bacillati</taxon>
        <taxon>Bacillota</taxon>
        <taxon>Negativicutes</taxon>
        <taxon>Acidaminococcales</taxon>
        <taxon>Acidaminococcaceae</taxon>
        <taxon>Phascolarctobacterium</taxon>
    </lineage>
</organism>
<dbReference type="GeneID" id="49407816"/>
<dbReference type="SUPFAM" id="SSF46955">
    <property type="entry name" value="Putative DNA-binding domain"/>
    <property type="match status" value="1"/>
</dbReference>
<dbReference type="PROSITE" id="PS50937">
    <property type="entry name" value="HTH_MERR_2"/>
    <property type="match status" value="1"/>
</dbReference>
<proteinExistence type="predicted"/>
<comment type="caution">
    <text evidence="6">The sequence shown here is derived from an EMBL/GenBank/DDBJ whole genome shotgun (WGS) entry which is preliminary data.</text>
</comment>
<dbReference type="EMBL" id="WNBW01000007">
    <property type="protein sequence ID" value="MTU04449.1"/>
    <property type="molecule type" value="Genomic_DNA"/>
</dbReference>
<dbReference type="InterPro" id="IPR047057">
    <property type="entry name" value="MerR_fam"/>
</dbReference>
<protein>
    <submittedName>
        <fullName evidence="6">MerR family transcriptional regulator</fullName>
    </submittedName>
</protein>
<keyword evidence="4" id="KW-0804">Transcription</keyword>
<evidence type="ECO:0000256" key="4">
    <source>
        <dbReference type="ARBA" id="ARBA00023163"/>
    </source>
</evidence>
<evidence type="ECO:0000313" key="7">
    <source>
        <dbReference type="EMBL" id="MTU04449.1"/>
    </source>
</evidence>
<dbReference type="InterPro" id="IPR009061">
    <property type="entry name" value="DNA-bd_dom_put_sf"/>
</dbReference>
<dbReference type="InterPro" id="IPR011256">
    <property type="entry name" value="Reg_factor_effector_dom_sf"/>
</dbReference>
<keyword evidence="2" id="KW-0805">Transcription regulation</keyword>
<dbReference type="Pfam" id="PF13411">
    <property type="entry name" value="MerR_1"/>
    <property type="match status" value="1"/>
</dbReference>
<dbReference type="Proteomes" id="UP000443070">
    <property type="component" value="Unassembled WGS sequence"/>
</dbReference>
<dbReference type="InterPro" id="IPR000551">
    <property type="entry name" value="MerR-type_HTH_dom"/>
</dbReference>
<gene>
    <name evidence="6" type="ORF">GMD11_08920</name>
    <name evidence="7" type="ORF">GMD18_08575</name>
</gene>
<dbReference type="AlphaFoldDB" id="A0A3G9GVM0"/>
<dbReference type="GO" id="GO:0003677">
    <property type="term" value="F:DNA binding"/>
    <property type="evidence" value="ECO:0007669"/>
    <property type="project" value="UniProtKB-KW"/>
</dbReference>
<dbReference type="Proteomes" id="UP000484547">
    <property type="component" value="Unassembled WGS sequence"/>
</dbReference>
<keyword evidence="8" id="KW-1185">Reference proteome</keyword>
<evidence type="ECO:0000313" key="6">
    <source>
        <dbReference type="EMBL" id="MTT76385.1"/>
    </source>
</evidence>
<dbReference type="RefSeq" id="WP_125669798.1">
    <property type="nucleotide sequence ID" value="NZ_AP019004.1"/>
</dbReference>
<accession>A0A3G9GVM0</accession>
<dbReference type="EMBL" id="WNBM01000007">
    <property type="protein sequence ID" value="MTT76385.1"/>
    <property type="molecule type" value="Genomic_DNA"/>
</dbReference>
<sequence>MSTYISISEMAKLHGITRQTLIHYDNIDLFKPAKVDTNGYRYYCKHQIPYLREICFLKSLGISLKDIQQHFQERTPENEMYLLEKQKQYIMNQIAKLNTLREYLNQRIDLYEEAVDAGMMRMSLPFVRYIDARQAIFKEWLQPIDKDNLHTTLMDLWQRIFEREMVPSGGFGSIIKKSGVEKNKWLQGAGSCIFLPVWNKEHENTLTIPAGEYVCMYKYGMPYDTEHLEKLMQWLAKNNYELAGDIIDVCLLDTTFYKQETGVDFCMLQAPVTLKK</sequence>
<dbReference type="PANTHER" id="PTHR30204">
    <property type="entry name" value="REDOX-CYCLING DRUG-SENSING TRANSCRIPTIONAL ACTIVATOR SOXR"/>
    <property type="match status" value="1"/>
</dbReference>
<keyword evidence="3" id="KW-0238">DNA-binding</keyword>
<evidence type="ECO:0000313" key="9">
    <source>
        <dbReference type="Proteomes" id="UP000484547"/>
    </source>
</evidence>
<evidence type="ECO:0000259" key="5">
    <source>
        <dbReference type="PROSITE" id="PS50937"/>
    </source>
</evidence>
<reference evidence="8 9" key="1">
    <citation type="journal article" date="2019" name="Nat. Med.">
        <title>A library of human gut bacterial isolates paired with longitudinal multiomics data enables mechanistic microbiome research.</title>
        <authorList>
            <person name="Poyet M."/>
            <person name="Groussin M."/>
            <person name="Gibbons S.M."/>
            <person name="Avila-Pacheco J."/>
            <person name="Jiang X."/>
            <person name="Kearney S.M."/>
            <person name="Perrotta A.R."/>
            <person name="Berdy B."/>
            <person name="Zhao S."/>
            <person name="Lieberman T.D."/>
            <person name="Swanson P.K."/>
            <person name="Smith M."/>
            <person name="Roesemann S."/>
            <person name="Alexander J.E."/>
            <person name="Rich S.A."/>
            <person name="Livny J."/>
            <person name="Vlamakis H."/>
            <person name="Clish C."/>
            <person name="Bullock K."/>
            <person name="Deik A."/>
            <person name="Scott J."/>
            <person name="Pierce K.A."/>
            <person name="Xavier R.J."/>
            <person name="Alm E.J."/>
        </authorList>
    </citation>
    <scope>NUCLEOTIDE SEQUENCE [LARGE SCALE GENOMIC DNA]</scope>
    <source>
        <strain evidence="6 9">BIOML-A13</strain>
        <strain evidence="7 8">BIOML-A3</strain>
    </source>
</reference>
<feature type="domain" description="HTH merR-type" evidence="5">
    <location>
        <begin position="4"/>
        <end position="73"/>
    </location>
</feature>
<dbReference type="OrthoDB" id="9773308at2"/>
<evidence type="ECO:0000256" key="1">
    <source>
        <dbReference type="ARBA" id="ARBA00022491"/>
    </source>
</evidence>
<dbReference type="SUPFAM" id="SSF55136">
    <property type="entry name" value="Probable bacterial effector-binding domain"/>
    <property type="match status" value="1"/>
</dbReference>
<name>A0A3G9GVM0_9FIRM</name>
<evidence type="ECO:0000313" key="8">
    <source>
        <dbReference type="Proteomes" id="UP000443070"/>
    </source>
</evidence>
<evidence type="ECO:0000256" key="2">
    <source>
        <dbReference type="ARBA" id="ARBA00023015"/>
    </source>
</evidence>
<keyword evidence="1" id="KW-0678">Repressor</keyword>
<dbReference type="Gene3D" id="3.20.80.10">
    <property type="entry name" value="Regulatory factor, effector binding domain"/>
    <property type="match status" value="1"/>
</dbReference>